<dbReference type="Proteomes" id="UP000050326">
    <property type="component" value="Unassembled WGS sequence"/>
</dbReference>
<proteinExistence type="predicted"/>
<dbReference type="AlphaFoldDB" id="A0A0P8WDL4"/>
<protein>
    <recommendedName>
        <fullName evidence="3">6-bladed beta-propeller</fullName>
    </recommendedName>
</protein>
<evidence type="ECO:0000313" key="2">
    <source>
        <dbReference type="Proteomes" id="UP000050326"/>
    </source>
</evidence>
<keyword evidence="2" id="KW-1185">Reference proteome</keyword>
<name>A0A0P8WDL4_9CLOT</name>
<accession>A0A0P8WDL4</accession>
<dbReference type="RefSeq" id="WP_054873644.1">
    <property type="nucleotide sequence ID" value="NZ_LKET01000016.1"/>
</dbReference>
<evidence type="ECO:0008006" key="3">
    <source>
        <dbReference type="Google" id="ProtNLM"/>
    </source>
</evidence>
<dbReference type="STRING" id="36849.OXPF_05180"/>
<evidence type="ECO:0000313" key="1">
    <source>
        <dbReference type="EMBL" id="KPU46037.1"/>
    </source>
</evidence>
<reference evidence="1 2" key="1">
    <citation type="submission" date="2015-09" db="EMBL/GenBank/DDBJ databases">
        <title>Genome sequence of Oxobacter pfennigii DSM 3222.</title>
        <authorList>
            <person name="Poehlein A."/>
            <person name="Bengelsdorf F.R."/>
            <person name="Schiel-Bengelsdorf B."/>
            <person name="Duerre P."/>
            <person name="Daniel R."/>
        </authorList>
    </citation>
    <scope>NUCLEOTIDE SEQUENCE [LARGE SCALE GENOMIC DNA]</scope>
    <source>
        <strain evidence="1 2">DSM 3222</strain>
    </source>
</reference>
<gene>
    <name evidence="1" type="ORF">OXPF_05180</name>
</gene>
<sequence length="296" mass="34572">MWNLSFNRILPARLMKEIEEPVLSADNAVFIQNSLNNSKITVYNVITHKTRILNMKNLICFNVHSYDNKIVFEYSGNKRGIGIMDTNTMELDEIELSSSNVILGGIWENNIVLKRGYEIILFDINENKEKSIGNYHHIFGTPVIGYGYCGWLQIFRDKCLIVIYDIKKNNRLVITSRGYINKIIMADGYIVYQSCVNNKHYIYSYNILNGQLIKIYESNKWIELYKGKDNTLVWTVKKDGHETYMFDIHIYDINNMKTIKTLQDYSSLIIPTASKRHLLWIDGKKDRDSVFCMSID</sequence>
<dbReference type="EMBL" id="LKET01000016">
    <property type="protein sequence ID" value="KPU46037.1"/>
    <property type="molecule type" value="Genomic_DNA"/>
</dbReference>
<dbReference type="SUPFAM" id="SSF82171">
    <property type="entry name" value="DPP6 N-terminal domain-like"/>
    <property type="match status" value="1"/>
</dbReference>
<comment type="caution">
    <text evidence="1">The sequence shown here is derived from an EMBL/GenBank/DDBJ whole genome shotgun (WGS) entry which is preliminary data.</text>
</comment>
<organism evidence="1 2">
    <name type="scientific">Oxobacter pfennigii</name>
    <dbReference type="NCBI Taxonomy" id="36849"/>
    <lineage>
        <taxon>Bacteria</taxon>
        <taxon>Bacillati</taxon>
        <taxon>Bacillota</taxon>
        <taxon>Clostridia</taxon>
        <taxon>Eubacteriales</taxon>
        <taxon>Clostridiaceae</taxon>
        <taxon>Oxobacter</taxon>
    </lineage>
</organism>